<dbReference type="Pfam" id="PF00005">
    <property type="entry name" value="ABC_tran"/>
    <property type="match status" value="1"/>
</dbReference>
<dbReference type="InterPro" id="IPR027417">
    <property type="entry name" value="P-loop_NTPase"/>
</dbReference>
<evidence type="ECO:0000313" key="5">
    <source>
        <dbReference type="EMBL" id="RCW76870.1"/>
    </source>
</evidence>
<keyword evidence="3 5" id="KW-0067">ATP-binding</keyword>
<dbReference type="Proteomes" id="UP000252585">
    <property type="component" value="Unassembled WGS sequence"/>
</dbReference>
<dbReference type="InterPro" id="IPR051782">
    <property type="entry name" value="ABC_Transporter_VariousFunc"/>
</dbReference>
<gene>
    <name evidence="5" type="ORF">DFR57_102145</name>
</gene>
<evidence type="ECO:0000259" key="4">
    <source>
        <dbReference type="PROSITE" id="PS50893"/>
    </source>
</evidence>
<dbReference type="SMART" id="SM00382">
    <property type="entry name" value="AAA"/>
    <property type="match status" value="1"/>
</dbReference>
<dbReference type="InterPro" id="IPR003439">
    <property type="entry name" value="ABC_transporter-like_ATP-bd"/>
</dbReference>
<name>A0A368Y9C1_9BACI</name>
<dbReference type="PROSITE" id="PS50893">
    <property type="entry name" value="ABC_TRANSPORTER_2"/>
    <property type="match status" value="1"/>
</dbReference>
<keyword evidence="1" id="KW-0813">Transport</keyword>
<reference evidence="5 6" key="1">
    <citation type="submission" date="2018-07" db="EMBL/GenBank/DDBJ databases">
        <title>Genomic Encyclopedia of Type Strains, Phase IV (KMG-IV): sequencing the most valuable type-strain genomes for metagenomic binning, comparative biology and taxonomic classification.</title>
        <authorList>
            <person name="Goeker M."/>
        </authorList>
    </citation>
    <scope>NUCLEOTIDE SEQUENCE [LARGE SCALE GENOMIC DNA]</scope>
    <source>
        <strain evidence="5 6">DSM 27696</strain>
    </source>
</reference>
<dbReference type="PANTHER" id="PTHR42939">
    <property type="entry name" value="ABC TRANSPORTER ATP-BINDING PROTEIN ALBC-RELATED"/>
    <property type="match status" value="1"/>
</dbReference>
<keyword evidence="6" id="KW-1185">Reference proteome</keyword>
<organism evidence="5 6">
    <name type="scientific">Saliterribacillus persicus</name>
    <dbReference type="NCBI Taxonomy" id="930114"/>
    <lineage>
        <taxon>Bacteria</taxon>
        <taxon>Bacillati</taxon>
        <taxon>Bacillota</taxon>
        <taxon>Bacilli</taxon>
        <taxon>Bacillales</taxon>
        <taxon>Bacillaceae</taxon>
        <taxon>Saliterribacillus</taxon>
    </lineage>
</organism>
<dbReference type="GO" id="GO:0005524">
    <property type="term" value="F:ATP binding"/>
    <property type="evidence" value="ECO:0007669"/>
    <property type="project" value="UniProtKB-KW"/>
</dbReference>
<evidence type="ECO:0000313" key="6">
    <source>
        <dbReference type="Proteomes" id="UP000252585"/>
    </source>
</evidence>
<proteinExistence type="predicted"/>
<dbReference type="SUPFAM" id="SSF52540">
    <property type="entry name" value="P-loop containing nucleoside triphosphate hydrolases"/>
    <property type="match status" value="1"/>
</dbReference>
<dbReference type="OrthoDB" id="9804819at2"/>
<dbReference type="RefSeq" id="WP_114351636.1">
    <property type="nucleotide sequence ID" value="NZ_QPJJ01000002.1"/>
</dbReference>
<dbReference type="InterPro" id="IPR003593">
    <property type="entry name" value="AAA+_ATPase"/>
</dbReference>
<sequence length="288" mass="32557">MEVLELIDIHKNIKSHKILTGINLKMNTGEIIGLIGSNGAGKSTLLKIISNLLKPSEGEVLINNINVHDNFQQVANEIGYLIEEPVLYPYLTAKEHLHLALKLHGKPINDKQINSLATMLDITPFLHKKTKNYSMGMKQKLGIACAVIHNPDIVILDEPTNSIDIKGINLIKKFILQLKSQGKLVIVSSHLLQEIKNICDHYIMIENGELINTDSLSTAKSQQYLIYFKETPETQNKLEPYYPLHKSKECISIEISHTDLNSTLKFIMDNNIHISDIEKVELSFENFL</sequence>
<dbReference type="Gene3D" id="3.40.50.300">
    <property type="entry name" value="P-loop containing nucleotide triphosphate hydrolases"/>
    <property type="match status" value="1"/>
</dbReference>
<evidence type="ECO:0000256" key="2">
    <source>
        <dbReference type="ARBA" id="ARBA00022741"/>
    </source>
</evidence>
<dbReference type="CDD" id="cd03230">
    <property type="entry name" value="ABC_DR_subfamily_A"/>
    <property type="match status" value="1"/>
</dbReference>
<feature type="domain" description="ABC transporter" evidence="4">
    <location>
        <begin position="4"/>
        <end position="232"/>
    </location>
</feature>
<comment type="caution">
    <text evidence="5">The sequence shown here is derived from an EMBL/GenBank/DDBJ whole genome shotgun (WGS) entry which is preliminary data.</text>
</comment>
<evidence type="ECO:0000256" key="1">
    <source>
        <dbReference type="ARBA" id="ARBA00022448"/>
    </source>
</evidence>
<keyword evidence="2" id="KW-0547">Nucleotide-binding</keyword>
<evidence type="ECO:0000256" key="3">
    <source>
        <dbReference type="ARBA" id="ARBA00022840"/>
    </source>
</evidence>
<accession>A0A368Y9C1</accession>
<dbReference type="GO" id="GO:0016887">
    <property type="term" value="F:ATP hydrolysis activity"/>
    <property type="evidence" value="ECO:0007669"/>
    <property type="project" value="InterPro"/>
</dbReference>
<dbReference type="AlphaFoldDB" id="A0A368Y9C1"/>
<dbReference type="EMBL" id="QPJJ01000002">
    <property type="protein sequence ID" value="RCW76870.1"/>
    <property type="molecule type" value="Genomic_DNA"/>
</dbReference>
<protein>
    <submittedName>
        <fullName evidence="5">ABC-2 type transport system ATP-binding protein</fullName>
    </submittedName>
</protein>
<dbReference type="PANTHER" id="PTHR42939:SF1">
    <property type="entry name" value="ABC TRANSPORTER ATP-BINDING PROTEIN ALBC-RELATED"/>
    <property type="match status" value="1"/>
</dbReference>